<dbReference type="Pfam" id="PF01370">
    <property type="entry name" value="Epimerase"/>
    <property type="match status" value="1"/>
</dbReference>
<gene>
    <name evidence="3" type="ORF">METZ01_LOCUS196387</name>
</gene>
<dbReference type="PANTHER" id="PTHR43000">
    <property type="entry name" value="DTDP-D-GLUCOSE 4,6-DEHYDRATASE-RELATED"/>
    <property type="match status" value="1"/>
</dbReference>
<accession>A0A382E0S2</accession>
<feature type="domain" description="NAD-dependent epimerase/dehydratase" evidence="2">
    <location>
        <begin position="7"/>
        <end position="166"/>
    </location>
</feature>
<protein>
    <recommendedName>
        <fullName evidence="2">NAD-dependent epimerase/dehydratase domain-containing protein</fullName>
    </recommendedName>
</protein>
<sequence length="239" mass="26389">MTDKMKVLVTGAAGLVGGHLREHWGDRYELRLADVKPVEYLAAHEEFVQMDITQYDAFLAACQSMDAVVHLAADPSMEAEFYKTLLPLNIIGCYNGFEAARVAGCRRIVFASSINAILGHDQEEPVPWQAPVYPVNVYGATKCFGEALGRVYAHQHGLSCIMVRIGAAAWKQAPDQTPPRREAGITPPDQAQLFSRCLEAPDEVDFKIVHGTSDHTRQWMDLEVSRELGYEPEGGTAQS</sequence>
<dbReference type="SUPFAM" id="SSF51735">
    <property type="entry name" value="NAD(P)-binding Rossmann-fold domains"/>
    <property type="match status" value="1"/>
</dbReference>
<evidence type="ECO:0000313" key="3">
    <source>
        <dbReference type="EMBL" id="SVB43533.1"/>
    </source>
</evidence>
<reference evidence="3" key="1">
    <citation type="submission" date="2018-05" db="EMBL/GenBank/DDBJ databases">
        <authorList>
            <person name="Lanie J.A."/>
            <person name="Ng W.-L."/>
            <person name="Kazmierczak K.M."/>
            <person name="Andrzejewski T.M."/>
            <person name="Davidsen T.M."/>
            <person name="Wayne K.J."/>
            <person name="Tettelin H."/>
            <person name="Glass J.I."/>
            <person name="Rusch D."/>
            <person name="Podicherti R."/>
            <person name="Tsui H.-C.T."/>
            <person name="Winkler M.E."/>
        </authorList>
    </citation>
    <scope>NUCLEOTIDE SEQUENCE</scope>
</reference>
<dbReference type="EMBL" id="UINC01041783">
    <property type="protein sequence ID" value="SVB43533.1"/>
    <property type="molecule type" value="Genomic_DNA"/>
</dbReference>
<proteinExistence type="inferred from homology"/>
<evidence type="ECO:0000259" key="2">
    <source>
        <dbReference type="Pfam" id="PF01370"/>
    </source>
</evidence>
<name>A0A382E0S2_9ZZZZ</name>
<dbReference type="InterPro" id="IPR001509">
    <property type="entry name" value="Epimerase_deHydtase"/>
</dbReference>
<evidence type="ECO:0000256" key="1">
    <source>
        <dbReference type="ARBA" id="ARBA00007637"/>
    </source>
</evidence>
<comment type="similarity">
    <text evidence="1">Belongs to the NAD(P)-dependent epimerase/dehydratase family.</text>
</comment>
<dbReference type="InterPro" id="IPR036291">
    <property type="entry name" value="NAD(P)-bd_dom_sf"/>
</dbReference>
<organism evidence="3">
    <name type="scientific">marine metagenome</name>
    <dbReference type="NCBI Taxonomy" id="408172"/>
    <lineage>
        <taxon>unclassified sequences</taxon>
        <taxon>metagenomes</taxon>
        <taxon>ecological metagenomes</taxon>
    </lineage>
</organism>
<dbReference type="Gene3D" id="3.40.50.720">
    <property type="entry name" value="NAD(P)-binding Rossmann-like Domain"/>
    <property type="match status" value="1"/>
</dbReference>
<dbReference type="AlphaFoldDB" id="A0A382E0S2"/>